<dbReference type="GO" id="GO:0015031">
    <property type="term" value="P:protein transport"/>
    <property type="evidence" value="ECO:0007669"/>
    <property type="project" value="UniProtKB-KW"/>
</dbReference>
<feature type="region of interest" description="Disordered" evidence="8">
    <location>
        <begin position="18"/>
        <end position="58"/>
    </location>
</feature>
<feature type="compositionally biased region" description="Low complexity" evidence="8">
    <location>
        <begin position="31"/>
        <end position="50"/>
    </location>
</feature>
<evidence type="ECO:0000256" key="7">
    <source>
        <dbReference type="ARBA" id="ARBA00023225"/>
    </source>
</evidence>
<keyword evidence="6" id="KW-0653">Protein transport</keyword>
<evidence type="ECO:0000256" key="4">
    <source>
        <dbReference type="ARBA" id="ARBA00022448"/>
    </source>
</evidence>
<dbReference type="InterPro" id="IPR018035">
    <property type="entry name" value="Flagellar_FliH/T3SS_HrpE"/>
</dbReference>
<keyword evidence="7" id="KW-1006">Bacterial flagellum protein export</keyword>
<evidence type="ECO:0000256" key="8">
    <source>
        <dbReference type="SAM" id="MobiDB-lite"/>
    </source>
</evidence>
<dbReference type="eggNOG" id="COG1317">
    <property type="taxonomic scope" value="Bacteria"/>
</dbReference>
<keyword evidence="11" id="KW-1185">Reference proteome</keyword>
<feature type="domain" description="Flagellar assembly protein FliH/Type III secretion system HrpE" evidence="9">
    <location>
        <begin position="121"/>
        <end position="239"/>
    </location>
</feature>
<sequence>MKRNATIFKAGTTEFHRYSLPSAHDEKESFPVPEAIAEQEPQQEPQVSAAMTQHDLQQSRQEGYDDGYRTGLEAGRIQGVKEGHEQGLKQGIEEGYIQGQDQGYRDGLNAGEEELQKVLRNLDLNLQNIQQYYKTRKDELSYWLSALIEEVSRQVIRTELKLQPDMIMNIVRETLTHLPDENSQLTIHMHPEDVAQLRKARADFSNTWTLLEDDQITQGDCRIITETAEANASIEERLSACMEILRESLPEELDRSLA</sequence>
<dbReference type="GO" id="GO:0005829">
    <property type="term" value="C:cytosol"/>
    <property type="evidence" value="ECO:0007669"/>
    <property type="project" value="TreeGrafter"/>
</dbReference>
<gene>
    <name evidence="10" type="ORF">GZ78_21005</name>
</gene>
<evidence type="ECO:0000313" key="10">
    <source>
        <dbReference type="EMBL" id="KEQ16363.1"/>
    </source>
</evidence>
<dbReference type="EMBL" id="JOKH01000005">
    <property type="protein sequence ID" value="KEQ16363.1"/>
    <property type="molecule type" value="Genomic_DNA"/>
</dbReference>
<keyword evidence="5" id="KW-1005">Bacterial flagellum biogenesis</keyword>
<evidence type="ECO:0000256" key="2">
    <source>
        <dbReference type="ARBA" id="ARBA00006602"/>
    </source>
</evidence>
<accession>A0A081ND40</accession>
<comment type="similarity">
    <text evidence="2">Belongs to the FliH family.</text>
</comment>
<dbReference type="PANTHER" id="PTHR34982">
    <property type="entry name" value="YOP PROTEINS TRANSLOCATION PROTEIN L"/>
    <property type="match status" value="1"/>
</dbReference>
<name>A0A081ND40_9GAMM</name>
<dbReference type="STRING" id="1137799.GZ78_21005"/>
<evidence type="ECO:0000259" key="9">
    <source>
        <dbReference type="Pfam" id="PF02108"/>
    </source>
</evidence>
<comment type="function">
    <text evidence="1">Needed for flagellar regrowth and assembly.</text>
</comment>
<evidence type="ECO:0000256" key="6">
    <source>
        <dbReference type="ARBA" id="ARBA00022927"/>
    </source>
</evidence>
<dbReference type="Pfam" id="PF02108">
    <property type="entry name" value="FliH"/>
    <property type="match status" value="1"/>
</dbReference>
<dbReference type="RefSeq" id="WP_034839812.1">
    <property type="nucleotide sequence ID" value="NZ_JOKH01000005.1"/>
</dbReference>
<reference evidence="10 11" key="1">
    <citation type="submission" date="2014-06" db="EMBL/GenBank/DDBJ databases">
        <title>Whole Genome Sequences of Three Symbiotic Endozoicomonas Bacteria.</title>
        <authorList>
            <person name="Neave M.J."/>
            <person name="Apprill A."/>
            <person name="Voolstra C.R."/>
        </authorList>
    </citation>
    <scope>NUCLEOTIDE SEQUENCE [LARGE SCALE GENOMIC DNA]</scope>
    <source>
        <strain evidence="10 11">DSM 25634</strain>
    </source>
</reference>
<organism evidence="10 11">
    <name type="scientific">Endozoicomonas numazuensis</name>
    <dbReference type="NCBI Taxonomy" id="1137799"/>
    <lineage>
        <taxon>Bacteria</taxon>
        <taxon>Pseudomonadati</taxon>
        <taxon>Pseudomonadota</taxon>
        <taxon>Gammaproteobacteria</taxon>
        <taxon>Oceanospirillales</taxon>
        <taxon>Endozoicomonadaceae</taxon>
        <taxon>Endozoicomonas</taxon>
    </lineage>
</organism>
<dbReference type="GO" id="GO:0044781">
    <property type="term" value="P:bacterial-type flagellum organization"/>
    <property type="evidence" value="ECO:0007669"/>
    <property type="project" value="UniProtKB-KW"/>
</dbReference>
<dbReference type="InterPro" id="IPR051472">
    <property type="entry name" value="T3SS_Stator/FliH"/>
</dbReference>
<proteinExistence type="inferred from homology"/>
<dbReference type="OrthoDB" id="6415116at2"/>
<comment type="caution">
    <text evidence="10">The sequence shown here is derived from an EMBL/GenBank/DDBJ whole genome shotgun (WGS) entry which is preliminary data.</text>
</comment>
<keyword evidence="4" id="KW-0813">Transport</keyword>
<evidence type="ECO:0000313" key="11">
    <source>
        <dbReference type="Proteomes" id="UP000028073"/>
    </source>
</evidence>
<evidence type="ECO:0000256" key="5">
    <source>
        <dbReference type="ARBA" id="ARBA00022795"/>
    </source>
</evidence>
<evidence type="ECO:0000256" key="1">
    <source>
        <dbReference type="ARBA" id="ARBA00003041"/>
    </source>
</evidence>
<protein>
    <recommendedName>
        <fullName evidence="3">Flagellar assembly protein FliH</fullName>
    </recommendedName>
</protein>
<evidence type="ECO:0000256" key="3">
    <source>
        <dbReference type="ARBA" id="ARBA00016507"/>
    </source>
</evidence>
<dbReference type="AlphaFoldDB" id="A0A081ND40"/>
<dbReference type="Proteomes" id="UP000028073">
    <property type="component" value="Unassembled WGS sequence"/>
</dbReference>
<dbReference type="PANTHER" id="PTHR34982:SF1">
    <property type="entry name" value="FLAGELLAR ASSEMBLY PROTEIN FLIH"/>
    <property type="match status" value="1"/>
</dbReference>